<organism evidence="2 3">
    <name type="scientific">Aureobasidium melanogenum (strain CBS 110374)</name>
    <name type="common">Aureobasidium pullulans var. melanogenum</name>
    <dbReference type="NCBI Taxonomy" id="1043003"/>
    <lineage>
        <taxon>Eukaryota</taxon>
        <taxon>Fungi</taxon>
        <taxon>Dikarya</taxon>
        <taxon>Ascomycota</taxon>
        <taxon>Pezizomycotina</taxon>
        <taxon>Dothideomycetes</taxon>
        <taxon>Dothideomycetidae</taxon>
        <taxon>Dothideales</taxon>
        <taxon>Saccotheciaceae</taxon>
        <taxon>Aureobasidium</taxon>
    </lineage>
</organism>
<keyword evidence="1" id="KW-1133">Transmembrane helix</keyword>
<dbReference type="HOGENOM" id="CLU_1895756_0_0_1"/>
<accession>A0A074VQ39</accession>
<evidence type="ECO:0000313" key="3">
    <source>
        <dbReference type="Proteomes" id="UP000030672"/>
    </source>
</evidence>
<dbReference type="AlphaFoldDB" id="A0A074VQ39"/>
<dbReference type="RefSeq" id="XP_040878287.1">
    <property type="nucleotide sequence ID" value="XM_041024901.1"/>
</dbReference>
<reference evidence="2 3" key="1">
    <citation type="journal article" date="2014" name="BMC Genomics">
        <title>Genome sequencing of four Aureobasidium pullulans varieties: biotechnological potential, stress tolerance, and description of new species.</title>
        <authorList>
            <person name="Gostin Ar C."/>
            <person name="Ohm R.A."/>
            <person name="Kogej T."/>
            <person name="Sonjak S."/>
            <person name="Turk M."/>
            <person name="Zajc J."/>
            <person name="Zalar P."/>
            <person name="Grube M."/>
            <person name="Sun H."/>
            <person name="Han J."/>
            <person name="Sharma A."/>
            <person name="Chiniquy J."/>
            <person name="Ngan C.Y."/>
            <person name="Lipzen A."/>
            <person name="Barry K."/>
            <person name="Grigoriev I.V."/>
            <person name="Gunde-Cimerman N."/>
        </authorList>
    </citation>
    <scope>NUCLEOTIDE SEQUENCE [LARGE SCALE GENOMIC DNA]</scope>
    <source>
        <strain evidence="2 3">CBS 110374</strain>
    </source>
</reference>
<dbReference type="Gene3D" id="1.10.630.10">
    <property type="entry name" value="Cytochrome P450"/>
    <property type="match status" value="1"/>
</dbReference>
<feature type="transmembrane region" description="Helical" evidence="1">
    <location>
        <begin position="25"/>
        <end position="44"/>
    </location>
</feature>
<dbReference type="InterPro" id="IPR036396">
    <property type="entry name" value="Cyt_P450_sf"/>
</dbReference>
<evidence type="ECO:0008006" key="4">
    <source>
        <dbReference type="Google" id="ProtNLM"/>
    </source>
</evidence>
<keyword evidence="1" id="KW-0812">Transmembrane</keyword>
<dbReference type="GO" id="GO:0004497">
    <property type="term" value="F:monooxygenase activity"/>
    <property type="evidence" value="ECO:0007669"/>
    <property type="project" value="InterPro"/>
</dbReference>
<evidence type="ECO:0000256" key="1">
    <source>
        <dbReference type="SAM" id="Phobius"/>
    </source>
</evidence>
<dbReference type="GO" id="GO:0005506">
    <property type="term" value="F:iron ion binding"/>
    <property type="evidence" value="ECO:0007669"/>
    <property type="project" value="InterPro"/>
</dbReference>
<dbReference type="STRING" id="1043003.A0A074VQ39"/>
<dbReference type="GO" id="GO:0020037">
    <property type="term" value="F:heme binding"/>
    <property type="evidence" value="ECO:0007669"/>
    <property type="project" value="InterPro"/>
</dbReference>
<dbReference type="GeneID" id="63918274"/>
<evidence type="ECO:0000313" key="2">
    <source>
        <dbReference type="EMBL" id="KEQ61264.1"/>
    </source>
</evidence>
<dbReference type="GO" id="GO:0016705">
    <property type="term" value="F:oxidoreductase activity, acting on paired donors, with incorporation or reduction of molecular oxygen"/>
    <property type="evidence" value="ECO:0007669"/>
    <property type="project" value="InterPro"/>
</dbReference>
<proteinExistence type="predicted"/>
<keyword evidence="1" id="KW-0472">Membrane</keyword>
<keyword evidence="3" id="KW-1185">Reference proteome</keyword>
<dbReference type="Proteomes" id="UP000030672">
    <property type="component" value="Unassembled WGS sequence"/>
</dbReference>
<sequence>MQSQYLTNSSWRLALGELELELEHWKLAILVLLLSVGVVVLVNVMRQVHFKYKDEPPIVFHWFPFYGDIFAFVPLGQKTTIYLGTKGNEFVLNGKLKDLNAEEVYSPLTTPVFGQGVVYDCSNAMLMQQKKEGT</sequence>
<gene>
    <name evidence="2" type="ORF">M437DRAFT_67228</name>
</gene>
<protein>
    <recommendedName>
        <fullName evidence="4">Cytochrome P450</fullName>
    </recommendedName>
</protein>
<name>A0A074VQ39_AURM1</name>
<dbReference type="EMBL" id="KL584838">
    <property type="protein sequence ID" value="KEQ61264.1"/>
    <property type="molecule type" value="Genomic_DNA"/>
</dbReference>